<dbReference type="PIRSF" id="PIRSF021320">
    <property type="entry name" value="DUF984"/>
    <property type="match status" value="1"/>
</dbReference>
<feature type="domain" description="ASCH" evidence="1">
    <location>
        <begin position="27"/>
        <end position="149"/>
    </location>
</feature>
<protein>
    <submittedName>
        <fullName evidence="2">ASCH domain-containing protein</fullName>
    </submittedName>
</protein>
<reference evidence="2" key="1">
    <citation type="submission" date="2022-09" db="EMBL/GenBank/DDBJ databases">
        <title>Novel Mycoplasma species identified in domestic and wild animals.</title>
        <authorList>
            <person name="Volokhov D.V."/>
            <person name="Furtak V.A."/>
            <person name="Zagorodnyaya T.A."/>
        </authorList>
    </citation>
    <scope>NUCLEOTIDE SEQUENCE</scope>
    <source>
        <strain evidence="2">Oakley</strain>
    </source>
</reference>
<dbReference type="SUPFAM" id="SSF88697">
    <property type="entry name" value="PUA domain-like"/>
    <property type="match status" value="1"/>
</dbReference>
<accession>A0ABT2YB82</accession>
<proteinExistence type="predicted"/>
<dbReference type="PANTHER" id="PTHR39203">
    <property type="entry name" value="CYTOPLASMIC PROTEIN-RELATED"/>
    <property type="match status" value="1"/>
</dbReference>
<dbReference type="PANTHER" id="PTHR39203:SF1">
    <property type="entry name" value="CYTOPLASMIC PROTEIN"/>
    <property type="match status" value="1"/>
</dbReference>
<dbReference type="RefSeq" id="WP_263607386.1">
    <property type="nucleotide sequence ID" value="NZ_JAOVQM010000001.1"/>
</dbReference>
<dbReference type="InterPro" id="IPR007374">
    <property type="entry name" value="ASCH_domain"/>
</dbReference>
<comment type="caution">
    <text evidence="2">The sequence shown here is derived from an EMBL/GenBank/DDBJ whole genome shotgun (WGS) entry which is preliminary data.</text>
</comment>
<sequence length="151" mass="17715">MNDIQSFFNRFIEQSHRDSNARYVDVYHFELNEYWANELLRLVLIGQKKATASSYDSFKLGNETLPKKGDLNIITDFAGNPRCVVETKQITILPFKDFTYEIVKREGEDDNLESWQQGHIRFFTAEGKALGYTFSEDMLVVFEDFEVVYQE</sequence>
<dbReference type="EMBL" id="JAOVQM010000001">
    <property type="protein sequence ID" value="MCV2231273.1"/>
    <property type="molecule type" value="Genomic_DNA"/>
</dbReference>
<dbReference type="Gene3D" id="3.10.400.10">
    <property type="entry name" value="Sulfate adenylyltransferase"/>
    <property type="match status" value="1"/>
</dbReference>
<dbReference type="SMART" id="SM01022">
    <property type="entry name" value="ASCH"/>
    <property type="match status" value="1"/>
</dbReference>
<dbReference type="Proteomes" id="UP001177160">
    <property type="component" value="Unassembled WGS sequence"/>
</dbReference>
<dbReference type="InterPro" id="IPR015947">
    <property type="entry name" value="PUA-like_sf"/>
</dbReference>
<dbReference type="CDD" id="cd06553">
    <property type="entry name" value="ASCH_Ef3133_like"/>
    <property type="match status" value="1"/>
</dbReference>
<evidence type="ECO:0000313" key="2">
    <source>
        <dbReference type="EMBL" id="MCV2231273.1"/>
    </source>
</evidence>
<name>A0ABT2YB82_9MOLU</name>
<dbReference type="InterPro" id="IPR009326">
    <property type="entry name" value="DUF984"/>
</dbReference>
<evidence type="ECO:0000259" key="1">
    <source>
        <dbReference type="SMART" id="SM01022"/>
    </source>
</evidence>
<keyword evidence="3" id="KW-1185">Reference proteome</keyword>
<gene>
    <name evidence="2" type="ORF">N7548_00335</name>
</gene>
<evidence type="ECO:0000313" key="3">
    <source>
        <dbReference type="Proteomes" id="UP001177160"/>
    </source>
</evidence>
<dbReference type="Pfam" id="PF04266">
    <property type="entry name" value="ASCH"/>
    <property type="match status" value="1"/>
</dbReference>
<organism evidence="2 3">
    <name type="scientific">Paracholeplasma manati</name>
    <dbReference type="NCBI Taxonomy" id="591373"/>
    <lineage>
        <taxon>Bacteria</taxon>
        <taxon>Bacillati</taxon>
        <taxon>Mycoplasmatota</taxon>
        <taxon>Mollicutes</taxon>
        <taxon>Acholeplasmatales</taxon>
        <taxon>Acholeplasmataceae</taxon>
        <taxon>Paracholeplasma</taxon>
    </lineage>
</organism>